<accession>A0A7Y0M0Q4</accession>
<dbReference type="Pfam" id="PF13407">
    <property type="entry name" value="Peripla_BP_4"/>
    <property type="match status" value="1"/>
</dbReference>
<dbReference type="PANTHER" id="PTHR46847:SF1">
    <property type="entry name" value="D-ALLOSE-BINDING PERIPLASMIC PROTEIN-RELATED"/>
    <property type="match status" value="1"/>
</dbReference>
<dbReference type="Proteomes" id="UP000562124">
    <property type="component" value="Unassembled WGS sequence"/>
</dbReference>
<dbReference type="InterPro" id="IPR028082">
    <property type="entry name" value="Peripla_BP_I"/>
</dbReference>
<name>A0A7Y0M0Q4_CELFI</name>
<keyword evidence="3 4" id="KW-0732">Signal</keyword>
<dbReference type="AlphaFoldDB" id="A0A7Y0M0Q4"/>
<evidence type="ECO:0000313" key="7">
    <source>
        <dbReference type="Proteomes" id="UP000562124"/>
    </source>
</evidence>
<comment type="similarity">
    <text evidence="2">Belongs to the bacterial solute-binding protein 2 family.</text>
</comment>
<dbReference type="Gene3D" id="3.40.50.2300">
    <property type="match status" value="2"/>
</dbReference>
<evidence type="ECO:0000256" key="2">
    <source>
        <dbReference type="ARBA" id="ARBA00007639"/>
    </source>
</evidence>
<gene>
    <name evidence="6" type="ORF">HIR71_16005</name>
</gene>
<evidence type="ECO:0000256" key="1">
    <source>
        <dbReference type="ARBA" id="ARBA00004196"/>
    </source>
</evidence>
<evidence type="ECO:0000256" key="3">
    <source>
        <dbReference type="ARBA" id="ARBA00022729"/>
    </source>
</evidence>
<evidence type="ECO:0000256" key="4">
    <source>
        <dbReference type="SAM" id="SignalP"/>
    </source>
</evidence>
<comment type="subcellular location">
    <subcellularLocation>
        <location evidence="1">Cell envelope</location>
    </subcellularLocation>
</comment>
<dbReference type="PROSITE" id="PS51257">
    <property type="entry name" value="PROKAR_LIPOPROTEIN"/>
    <property type="match status" value="1"/>
</dbReference>
<feature type="signal peptide" evidence="4">
    <location>
        <begin position="1"/>
        <end position="28"/>
    </location>
</feature>
<comment type="caution">
    <text evidence="6">The sequence shown here is derived from an EMBL/GenBank/DDBJ whole genome shotgun (WGS) entry which is preliminary data.</text>
</comment>
<protein>
    <submittedName>
        <fullName evidence="6">Sugar ABC transporter substrate-binding protein</fullName>
    </submittedName>
</protein>
<dbReference type="GO" id="GO:0030246">
    <property type="term" value="F:carbohydrate binding"/>
    <property type="evidence" value="ECO:0007669"/>
    <property type="project" value="UniProtKB-ARBA"/>
</dbReference>
<dbReference type="SUPFAM" id="SSF53822">
    <property type="entry name" value="Periplasmic binding protein-like I"/>
    <property type="match status" value="1"/>
</dbReference>
<organism evidence="6 7">
    <name type="scientific">Cellulomonas fimi</name>
    <dbReference type="NCBI Taxonomy" id="1708"/>
    <lineage>
        <taxon>Bacteria</taxon>
        <taxon>Bacillati</taxon>
        <taxon>Actinomycetota</taxon>
        <taxon>Actinomycetes</taxon>
        <taxon>Micrococcales</taxon>
        <taxon>Cellulomonadaceae</taxon>
        <taxon>Cellulomonas</taxon>
    </lineage>
</organism>
<reference evidence="6 7" key="1">
    <citation type="submission" date="2020-04" db="EMBL/GenBank/DDBJ databases">
        <title>Sequencing and Assembly of C. fimi.</title>
        <authorList>
            <person name="Ramsey A.R."/>
        </authorList>
    </citation>
    <scope>NUCLEOTIDE SEQUENCE [LARGE SCALE GENOMIC DNA]</scope>
    <source>
        <strain evidence="6 7">SB</strain>
    </source>
</reference>
<evidence type="ECO:0000259" key="5">
    <source>
        <dbReference type="Pfam" id="PF13407"/>
    </source>
</evidence>
<feature type="chain" id="PRO_5030931277" evidence="4">
    <location>
        <begin position="29"/>
        <end position="350"/>
    </location>
</feature>
<evidence type="ECO:0000313" key="6">
    <source>
        <dbReference type="EMBL" id="NMR21698.1"/>
    </source>
</evidence>
<keyword evidence="7" id="KW-1185">Reference proteome</keyword>
<dbReference type="CDD" id="cd01536">
    <property type="entry name" value="PBP1_ABC_sugar_binding-like"/>
    <property type="match status" value="1"/>
</dbReference>
<dbReference type="PANTHER" id="PTHR46847">
    <property type="entry name" value="D-ALLOSE-BINDING PERIPLASMIC PROTEIN-RELATED"/>
    <property type="match status" value="1"/>
</dbReference>
<dbReference type="EMBL" id="JABCJJ010000052">
    <property type="protein sequence ID" value="NMR21698.1"/>
    <property type="molecule type" value="Genomic_DNA"/>
</dbReference>
<sequence>MAHARSTRFGISAGALVLFATTSACSQAAETEADGAPGEPSSVEESKRVGFAQANFGNGWYEVQAEGVEAGMEELGHELTVVSGQGSPQTQNSQISTFITQQVDGLVLNPTDPLAVGSSVRALTDAGIPFVLVNTSLDESLADAAYCYVAEDEVENARQIGIEMARVLLEKHGEGATIKALMVKGFPGDSNSTRRDTGFKEGYASVDGAPELDLLPDVFGEFNADGAISAVRSIATANPDLQAIFTVTDSMLPGIETALKGAGLWDQVTIGGYDARMSVVKQMMDDPEGPIVATVANRPYEQGRIGAEMLESAMAGVPKEEACPGGSYFIEPALVTPENAAEYYEAEVPY</sequence>
<dbReference type="GO" id="GO:0030313">
    <property type="term" value="C:cell envelope"/>
    <property type="evidence" value="ECO:0007669"/>
    <property type="project" value="UniProtKB-SubCell"/>
</dbReference>
<feature type="domain" description="Periplasmic binding protein" evidence="5">
    <location>
        <begin position="49"/>
        <end position="316"/>
    </location>
</feature>
<dbReference type="InterPro" id="IPR025997">
    <property type="entry name" value="SBP_2_dom"/>
</dbReference>
<dbReference type="RefSeq" id="WP_169326062.1">
    <property type="nucleotide sequence ID" value="NZ_JABCJJ010000052.1"/>
</dbReference>
<proteinExistence type="inferred from homology"/>